<name>A0AAW6F6J0_PARDI</name>
<dbReference type="Proteomes" id="UP001211522">
    <property type="component" value="Unassembled WGS sequence"/>
</dbReference>
<feature type="signal peptide" evidence="1">
    <location>
        <begin position="1"/>
        <end position="45"/>
    </location>
</feature>
<organism evidence="3 4">
    <name type="scientific">Parabacteroides distasonis</name>
    <dbReference type="NCBI Taxonomy" id="823"/>
    <lineage>
        <taxon>Bacteria</taxon>
        <taxon>Pseudomonadati</taxon>
        <taxon>Bacteroidota</taxon>
        <taxon>Bacteroidia</taxon>
        <taxon>Bacteroidales</taxon>
        <taxon>Tannerellaceae</taxon>
        <taxon>Parabacteroides</taxon>
    </lineage>
</organism>
<evidence type="ECO:0000313" key="4">
    <source>
        <dbReference type="Proteomes" id="UP001211522"/>
    </source>
</evidence>
<comment type="caution">
    <text evidence="3">The sequence shown here is derived from an EMBL/GenBank/DDBJ whole genome shotgun (WGS) entry which is preliminary data.</text>
</comment>
<gene>
    <name evidence="3" type="ORF">PN612_09980</name>
</gene>
<feature type="domain" description="DUF6383" evidence="2">
    <location>
        <begin position="889"/>
        <end position="964"/>
    </location>
</feature>
<dbReference type="Pfam" id="PF19910">
    <property type="entry name" value="DUF6383"/>
    <property type="match status" value="1"/>
</dbReference>
<evidence type="ECO:0000259" key="2">
    <source>
        <dbReference type="Pfam" id="PF19910"/>
    </source>
</evidence>
<evidence type="ECO:0000313" key="3">
    <source>
        <dbReference type="EMBL" id="MDB9138835.1"/>
    </source>
</evidence>
<dbReference type="AlphaFoldDB" id="A0AAW6F6J0"/>
<accession>A0AAW6F6J0</accession>
<feature type="chain" id="PRO_5043801160" evidence="1">
    <location>
        <begin position="46"/>
        <end position="965"/>
    </location>
</feature>
<proteinExistence type="predicted"/>
<keyword evidence="1" id="KW-0732">Signal</keyword>
<dbReference type="RefSeq" id="WP_259010647.1">
    <property type="nucleotide sequence ID" value="NZ_BAABYH010000001.1"/>
</dbReference>
<sequence length="965" mass="102777">MPNLKGQNIEELLINTSININFRIMNKKFSTLVAGLAMISAVASAQITKTDGYTMLKSSSSDYLAVYGAKSDSVVVKTFSNLATAPKASIDSAMWKVTEAGVDATGNKLYSFTNKKTGAVLSFAAKKDAKPNLAAGVDKWSVTTDGKISAYYSANGSLGLVVSGGKLSLGIASAATAFTSEVNSALKARTLAASDLGDGFTVFSLNFGEAYQENIFEGKELVATQLTGADADYVQLQEVGADKIGEKDAYFGLDTTKYTIAGQKDVFGYKFAKDSTWLDNGYHTVLNGDFQKFKFIQDLSNDKVAVYVKNAPVYNTTTKKFEAALTGTAADVQVVYAQVTNSKVLTVSKLSGTPSTIEQGVAPSVKLGKGTPATLPTGDGVYFIKVKSGDEFKYVYATASGLELKKDAPNAYNPAGQFYVVAKGGKYQFVERNFNQGLTTAAAQIYKVTGKDAYRVDAVNSAASASLAAGTEFYFEYQKDIKAGGKEYNYMATKYLDKVAVDNFAYTLNLISGTEGVDDLYTIVDGVLKVKKTTAEDAAKFKVEVIKDKTGKVWTSNADEHKAGVGAIALGDTLATATYKLYKQYTKEYVVAKDNEFKLAKEDNTATPAVAGSEFTFKTAKGNGYLLSTGDKIVVLDVNTGKLISAAASAVNNNYFDLVVEPSPDYATLNAPSHMLVKSAEADGKALSMNPKSLFAEVKLAGQEEYIDSLFGLWIDTACVKDVTRPTYYITTGNGLDSAAIADGYRYFLVNPQDSVYSAVKGDDDKYTSKTNEGSAYWNATEGLVKAAFVKAIVYGEDSLAIVREKATAVDTLKTMSVNPAAMAFVTTANNTLKIENKTTKEIANEDDATKTDREDVTSYLKVINNVLVWTDNRDEAHEFVAEATTLHPTSNDNVEEGASAISVVANDGTVTIQGAAGKSVVISNILGKVVAETVLSSDNATIAVPAGIVAVAVEGEAAVKVVVK</sequence>
<dbReference type="InterPro" id="IPR045963">
    <property type="entry name" value="DUF6383"/>
</dbReference>
<evidence type="ECO:0000256" key="1">
    <source>
        <dbReference type="SAM" id="SignalP"/>
    </source>
</evidence>
<dbReference type="EMBL" id="JAQMPX010000070">
    <property type="protein sequence ID" value="MDB9138835.1"/>
    <property type="molecule type" value="Genomic_DNA"/>
</dbReference>
<reference evidence="3" key="1">
    <citation type="submission" date="2023-01" db="EMBL/GenBank/DDBJ databases">
        <title>Human gut microbiome strain richness.</title>
        <authorList>
            <person name="Chen-Liaw A."/>
        </authorList>
    </citation>
    <scope>NUCLEOTIDE SEQUENCE</scope>
    <source>
        <strain evidence="3">D35st1_E5_D35t1_190705</strain>
    </source>
</reference>
<protein>
    <submittedName>
        <fullName evidence="3">DUF6383 domain-containing protein</fullName>
    </submittedName>
</protein>